<organism evidence="1 2">
    <name type="scientific">Blumeria graminis f. sp. triticale</name>
    <dbReference type="NCBI Taxonomy" id="1689686"/>
    <lineage>
        <taxon>Eukaryota</taxon>
        <taxon>Fungi</taxon>
        <taxon>Dikarya</taxon>
        <taxon>Ascomycota</taxon>
        <taxon>Pezizomycotina</taxon>
        <taxon>Leotiomycetes</taxon>
        <taxon>Erysiphales</taxon>
        <taxon>Erysiphaceae</taxon>
        <taxon>Blumeria</taxon>
    </lineage>
</organism>
<evidence type="ECO:0000313" key="1">
    <source>
        <dbReference type="EMBL" id="CAD6500583.1"/>
    </source>
</evidence>
<comment type="caution">
    <text evidence="1">The sequence shown here is derived from an EMBL/GenBank/DDBJ whole genome shotgun (WGS) entry which is preliminary data.</text>
</comment>
<dbReference type="EMBL" id="CAJHIT010000004">
    <property type="protein sequence ID" value="CAD6500583.1"/>
    <property type="molecule type" value="Genomic_DNA"/>
</dbReference>
<dbReference type="AlphaFoldDB" id="A0A9W4CXJ5"/>
<evidence type="ECO:0000313" key="2">
    <source>
        <dbReference type="Proteomes" id="UP000683417"/>
    </source>
</evidence>
<gene>
    <name evidence="1" type="ORF">BGTH12_LOCUS1941</name>
</gene>
<reference evidence="1" key="1">
    <citation type="submission" date="2020-10" db="EMBL/GenBank/DDBJ databases">
        <authorList>
            <person name="Muller C M."/>
        </authorList>
    </citation>
    <scope>NUCLEOTIDE SEQUENCE</scope>
    <source>
        <strain evidence="1">THUN-12</strain>
    </source>
</reference>
<accession>A0A9W4CXJ5</accession>
<protein>
    <submittedName>
        <fullName evidence="1">BgTH12-06293</fullName>
    </submittedName>
</protein>
<sequence>MDRIEKMMSEIKTNLKELQPRNQPSKLAISESSNPVIRPGKGKNLARLDAYTPVDSKNVISKPEPDFFTLTPGEEFVKEART</sequence>
<proteinExistence type="predicted"/>
<dbReference type="Proteomes" id="UP000683417">
    <property type="component" value="Unassembled WGS sequence"/>
</dbReference>
<name>A0A9W4CXJ5_BLUGR</name>